<dbReference type="Proteomes" id="UP001165121">
    <property type="component" value="Unassembled WGS sequence"/>
</dbReference>
<dbReference type="AlphaFoldDB" id="A0A9W6YE75"/>
<proteinExistence type="predicted"/>
<accession>A0A9W6YE75</accession>
<dbReference type="OrthoDB" id="126751at2759"/>
<comment type="caution">
    <text evidence="1">The sequence shown here is derived from an EMBL/GenBank/DDBJ whole genome shotgun (WGS) entry which is preliminary data.</text>
</comment>
<gene>
    <name evidence="1" type="ORF">Pfra01_002681800</name>
</gene>
<reference evidence="1" key="1">
    <citation type="submission" date="2023-04" db="EMBL/GenBank/DDBJ databases">
        <title>Phytophthora fragariaefolia NBRC 109709.</title>
        <authorList>
            <person name="Ichikawa N."/>
            <person name="Sato H."/>
            <person name="Tonouchi N."/>
        </authorList>
    </citation>
    <scope>NUCLEOTIDE SEQUENCE</scope>
    <source>
        <strain evidence="1">NBRC 109709</strain>
    </source>
</reference>
<sequence>MQLTQHEAFEHLLVLFALNEEATWMTLQQAGLLNSPECPLIPDVRFDLSTYGDARATKDFRFDVNGIKLLANLFALLVGIITGDGDRSIREEMLAVTL</sequence>
<keyword evidence="2" id="KW-1185">Reference proteome</keyword>
<protein>
    <submittedName>
        <fullName evidence="1">Unnamed protein product</fullName>
    </submittedName>
</protein>
<evidence type="ECO:0000313" key="1">
    <source>
        <dbReference type="EMBL" id="GMF61661.1"/>
    </source>
</evidence>
<name>A0A9W6YE75_9STRA</name>
<dbReference type="EMBL" id="BSXT01006003">
    <property type="protein sequence ID" value="GMF61661.1"/>
    <property type="molecule type" value="Genomic_DNA"/>
</dbReference>
<organism evidence="1 2">
    <name type="scientific">Phytophthora fragariaefolia</name>
    <dbReference type="NCBI Taxonomy" id="1490495"/>
    <lineage>
        <taxon>Eukaryota</taxon>
        <taxon>Sar</taxon>
        <taxon>Stramenopiles</taxon>
        <taxon>Oomycota</taxon>
        <taxon>Peronosporomycetes</taxon>
        <taxon>Peronosporales</taxon>
        <taxon>Peronosporaceae</taxon>
        <taxon>Phytophthora</taxon>
    </lineage>
</organism>
<evidence type="ECO:0000313" key="2">
    <source>
        <dbReference type="Proteomes" id="UP001165121"/>
    </source>
</evidence>